<accession>A0ABD3BBB7</accession>
<feature type="signal peptide" evidence="6">
    <location>
        <begin position="1"/>
        <end position="27"/>
    </location>
</feature>
<dbReference type="EMBL" id="JAVIJP010000107">
    <property type="protein sequence ID" value="KAL3614396.1"/>
    <property type="molecule type" value="Genomic_DNA"/>
</dbReference>
<keyword evidence="2 6" id="KW-0732">Signal</keyword>
<dbReference type="PRINTS" id="PR00837">
    <property type="entry name" value="V5TPXLIKE"/>
</dbReference>
<dbReference type="InterPro" id="IPR018244">
    <property type="entry name" value="Allrgn_V5/Tpx1_CS"/>
</dbReference>
<keyword evidence="4" id="KW-1015">Disulfide bond</keyword>
<dbReference type="PROSITE" id="PS01010">
    <property type="entry name" value="CRISP_2"/>
    <property type="match status" value="1"/>
</dbReference>
<sequence>METLNKSSLAILFLVILTPMFQHSCLGQYTPSPSPLTQEQQDFLNAHNTARATVGVGDMTWDADVAAFAQSYATERSIDCSLIHSGNQTYGENIAEGFETPSLSVVDAVNLWVNESLSYHYDSNTCDYGKECGHYTQVVWRNSIRLGCARVKCNNGGVFVTCNYSPPGNYIGERPY</sequence>
<dbReference type="InterPro" id="IPR035940">
    <property type="entry name" value="CAP_sf"/>
</dbReference>
<dbReference type="GO" id="GO:0098542">
    <property type="term" value="P:defense response to other organism"/>
    <property type="evidence" value="ECO:0007669"/>
    <property type="project" value="UniProtKB-ARBA"/>
</dbReference>
<keyword evidence="5" id="KW-0568">Pathogenesis-related protein</keyword>
<gene>
    <name evidence="8" type="ORF">CASFOL_042470</name>
</gene>
<comment type="caution">
    <text evidence="8">The sequence shown here is derived from an EMBL/GenBank/DDBJ whole genome shotgun (WGS) entry which is preliminary data.</text>
</comment>
<evidence type="ECO:0000256" key="3">
    <source>
        <dbReference type="ARBA" id="ARBA00022821"/>
    </source>
</evidence>
<protein>
    <recommendedName>
        <fullName evidence="7">SCP domain-containing protein</fullName>
    </recommendedName>
</protein>
<evidence type="ECO:0000313" key="9">
    <source>
        <dbReference type="Proteomes" id="UP001632038"/>
    </source>
</evidence>
<dbReference type="SMART" id="SM00198">
    <property type="entry name" value="SCP"/>
    <property type="match status" value="1"/>
</dbReference>
<comment type="similarity">
    <text evidence="1">Belongs to the CRISP family.</text>
</comment>
<name>A0ABD3BBB7_9LAMI</name>
<dbReference type="InterPro" id="IPR001283">
    <property type="entry name" value="CRISP-related"/>
</dbReference>
<dbReference type="InterPro" id="IPR014044">
    <property type="entry name" value="CAP_dom"/>
</dbReference>
<evidence type="ECO:0000256" key="6">
    <source>
        <dbReference type="SAM" id="SignalP"/>
    </source>
</evidence>
<feature type="domain" description="SCP" evidence="7">
    <location>
        <begin position="38"/>
        <end position="172"/>
    </location>
</feature>
<evidence type="ECO:0000256" key="4">
    <source>
        <dbReference type="ARBA" id="ARBA00023157"/>
    </source>
</evidence>
<proteinExistence type="inferred from homology"/>
<dbReference type="FunFam" id="3.40.33.10:FF:000006">
    <property type="entry name" value="Putative pathogenesis-related protein 1"/>
    <property type="match status" value="1"/>
</dbReference>
<evidence type="ECO:0000313" key="8">
    <source>
        <dbReference type="EMBL" id="KAL3614396.1"/>
    </source>
</evidence>
<dbReference type="CDD" id="cd05381">
    <property type="entry name" value="CAP_PR-1"/>
    <property type="match status" value="1"/>
</dbReference>
<dbReference type="Gene3D" id="3.40.33.10">
    <property type="entry name" value="CAP"/>
    <property type="match status" value="1"/>
</dbReference>
<dbReference type="Proteomes" id="UP001632038">
    <property type="component" value="Unassembled WGS sequence"/>
</dbReference>
<dbReference type="SUPFAM" id="SSF55797">
    <property type="entry name" value="PR-1-like"/>
    <property type="match status" value="1"/>
</dbReference>
<dbReference type="PROSITE" id="PS01009">
    <property type="entry name" value="CRISP_1"/>
    <property type="match status" value="1"/>
</dbReference>
<dbReference type="AlphaFoldDB" id="A0ABD3BBB7"/>
<evidence type="ECO:0000256" key="1">
    <source>
        <dbReference type="ARBA" id="ARBA00009923"/>
    </source>
</evidence>
<evidence type="ECO:0000256" key="5">
    <source>
        <dbReference type="ARBA" id="ARBA00023265"/>
    </source>
</evidence>
<feature type="chain" id="PRO_5044868375" description="SCP domain-containing protein" evidence="6">
    <location>
        <begin position="28"/>
        <end position="176"/>
    </location>
</feature>
<keyword evidence="3" id="KW-0611">Plant defense</keyword>
<keyword evidence="9" id="KW-1185">Reference proteome</keyword>
<reference evidence="9" key="1">
    <citation type="journal article" date="2024" name="IScience">
        <title>Strigolactones Initiate the Formation of Haustorium-like Structures in Castilleja.</title>
        <authorList>
            <person name="Buerger M."/>
            <person name="Peterson D."/>
            <person name="Chory J."/>
        </authorList>
    </citation>
    <scope>NUCLEOTIDE SEQUENCE [LARGE SCALE GENOMIC DNA]</scope>
</reference>
<dbReference type="Pfam" id="PF00188">
    <property type="entry name" value="CAP"/>
    <property type="match status" value="1"/>
</dbReference>
<evidence type="ECO:0000259" key="7">
    <source>
        <dbReference type="SMART" id="SM00198"/>
    </source>
</evidence>
<evidence type="ECO:0000256" key="2">
    <source>
        <dbReference type="ARBA" id="ARBA00022729"/>
    </source>
</evidence>
<organism evidence="8 9">
    <name type="scientific">Castilleja foliolosa</name>
    <dbReference type="NCBI Taxonomy" id="1961234"/>
    <lineage>
        <taxon>Eukaryota</taxon>
        <taxon>Viridiplantae</taxon>
        <taxon>Streptophyta</taxon>
        <taxon>Embryophyta</taxon>
        <taxon>Tracheophyta</taxon>
        <taxon>Spermatophyta</taxon>
        <taxon>Magnoliopsida</taxon>
        <taxon>eudicotyledons</taxon>
        <taxon>Gunneridae</taxon>
        <taxon>Pentapetalae</taxon>
        <taxon>asterids</taxon>
        <taxon>lamiids</taxon>
        <taxon>Lamiales</taxon>
        <taxon>Orobanchaceae</taxon>
        <taxon>Pedicularideae</taxon>
        <taxon>Castillejinae</taxon>
        <taxon>Castilleja</taxon>
    </lineage>
</organism>
<dbReference type="PANTHER" id="PTHR10334">
    <property type="entry name" value="CYSTEINE-RICH SECRETORY PROTEIN-RELATED"/>
    <property type="match status" value="1"/>
</dbReference>